<dbReference type="InterPro" id="IPR013113">
    <property type="entry name" value="SIP_FAD-bd"/>
</dbReference>
<dbReference type="EMBL" id="BONZ01000088">
    <property type="protein sequence ID" value="GIH20056.1"/>
    <property type="molecule type" value="Genomic_DNA"/>
</dbReference>
<reference evidence="3" key="1">
    <citation type="submission" date="2021-01" db="EMBL/GenBank/DDBJ databases">
        <title>Whole genome shotgun sequence of Rugosimonospora africana NBRC 104875.</title>
        <authorList>
            <person name="Komaki H."/>
            <person name="Tamura T."/>
        </authorList>
    </citation>
    <scope>NUCLEOTIDE SEQUENCE</scope>
    <source>
        <strain evidence="3">NBRC 104875</strain>
    </source>
</reference>
<dbReference type="Gene3D" id="2.40.30.10">
    <property type="entry name" value="Translation factors"/>
    <property type="match status" value="1"/>
</dbReference>
<protein>
    <submittedName>
        <fullName evidence="3">Siderophore-interacting protein</fullName>
    </submittedName>
</protein>
<feature type="region of interest" description="Disordered" evidence="1">
    <location>
        <begin position="53"/>
        <end position="72"/>
    </location>
</feature>
<dbReference type="InterPro" id="IPR017927">
    <property type="entry name" value="FAD-bd_FR_type"/>
</dbReference>
<dbReference type="AlphaFoldDB" id="A0A8J3R0P3"/>
<dbReference type="Proteomes" id="UP000642748">
    <property type="component" value="Unassembled WGS sequence"/>
</dbReference>
<dbReference type="InterPro" id="IPR007037">
    <property type="entry name" value="SIP_rossman_dom"/>
</dbReference>
<dbReference type="InterPro" id="IPR017938">
    <property type="entry name" value="Riboflavin_synthase-like_b-brl"/>
</dbReference>
<dbReference type="InterPro" id="IPR039374">
    <property type="entry name" value="SIP_fam"/>
</dbReference>
<dbReference type="Pfam" id="PF08021">
    <property type="entry name" value="FAD_binding_9"/>
    <property type="match status" value="1"/>
</dbReference>
<organism evidence="3 4">
    <name type="scientific">Rugosimonospora africana</name>
    <dbReference type="NCBI Taxonomy" id="556532"/>
    <lineage>
        <taxon>Bacteria</taxon>
        <taxon>Bacillati</taxon>
        <taxon>Actinomycetota</taxon>
        <taxon>Actinomycetes</taxon>
        <taxon>Micromonosporales</taxon>
        <taxon>Micromonosporaceae</taxon>
        <taxon>Rugosimonospora</taxon>
    </lineage>
</organism>
<evidence type="ECO:0000313" key="4">
    <source>
        <dbReference type="Proteomes" id="UP000642748"/>
    </source>
</evidence>
<accession>A0A8J3R0P3</accession>
<gene>
    <name evidence="3" type="ORF">Raf01_82280</name>
</gene>
<dbReference type="PANTHER" id="PTHR30157">
    <property type="entry name" value="FERRIC REDUCTASE, NADPH-DEPENDENT"/>
    <property type="match status" value="1"/>
</dbReference>
<dbReference type="PROSITE" id="PS51384">
    <property type="entry name" value="FAD_FR"/>
    <property type="match status" value="1"/>
</dbReference>
<dbReference type="Pfam" id="PF04954">
    <property type="entry name" value="SIP"/>
    <property type="match status" value="1"/>
</dbReference>
<proteinExistence type="predicted"/>
<feature type="domain" description="FAD-binding FR-type" evidence="2">
    <location>
        <begin position="8"/>
        <end position="133"/>
    </location>
</feature>
<dbReference type="Gene3D" id="3.40.50.80">
    <property type="entry name" value="Nucleotide-binding domain of ferredoxin-NADP reductase (FNR) module"/>
    <property type="match status" value="1"/>
</dbReference>
<dbReference type="GO" id="GO:0016491">
    <property type="term" value="F:oxidoreductase activity"/>
    <property type="evidence" value="ECO:0007669"/>
    <property type="project" value="InterPro"/>
</dbReference>
<evidence type="ECO:0000256" key="1">
    <source>
        <dbReference type="SAM" id="MobiDB-lite"/>
    </source>
</evidence>
<dbReference type="CDD" id="cd06193">
    <property type="entry name" value="siderophore_interacting"/>
    <property type="match status" value="1"/>
</dbReference>
<evidence type="ECO:0000313" key="3">
    <source>
        <dbReference type="EMBL" id="GIH20056.1"/>
    </source>
</evidence>
<evidence type="ECO:0000259" key="2">
    <source>
        <dbReference type="PROSITE" id="PS51384"/>
    </source>
</evidence>
<keyword evidence="4" id="KW-1185">Reference proteome</keyword>
<dbReference type="PANTHER" id="PTHR30157:SF0">
    <property type="entry name" value="NADPH-DEPENDENT FERRIC-CHELATE REDUCTASE"/>
    <property type="match status" value="1"/>
</dbReference>
<name>A0A8J3R0P3_9ACTN</name>
<dbReference type="SUPFAM" id="SSF63380">
    <property type="entry name" value="Riboflavin synthase domain-like"/>
    <property type="match status" value="1"/>
</dbReference>
<dbReference type="RefSeq" id="WP_203923497.1">
    <property type="nucleotide sequence ID" value="NZ_BONZ01000088.1"/>
</dbReference>
<dbReference type="InterPro" id="IPR039261">
    <property type="entry name" value="FNR_nucleotide-bd"/>
</dbReference>
<comment type="caution">
    <text evidence="3">The sequence shown here is derived from an EMBL/GenBank/DDBJ whole genome shotgun (WGS) entry which is preliminary data.</text>
</comment>
<sequence>MTGRDRREDYRRARVCSAEPVSPSLMRIRFGGDELRGFAATGHADQRVIIALPSPGEDEPTPPVTVDGSRGYPDGTRCPELRSYTVRDWDPRHGELVVDFALHAAGVATEWARRARAGAVVYVHADTGWYRPPADTAWRLLVADLAGLPALARIVETLPAGARAHVLAEVPESADVQRWRCAADLSVQWLVGSGNGVGPSALTGAVRALALPASPCYVWSAAEAGIARTIRKHARTSWHLAASRFDIIGYWRAEQEAWLARYRSVEARMEELWTAGIRDGKSEDDVIDMLDDALEQAGL</sequence>